<feature type="domain" description="O-methyltransferase dimerisation" evidence="6">
    <location>
        <begin position="17"/>
        <end position="92"/>
    </location>
</feature>
<keyword evidence="2" id="KW-0808">Transferase</keyword>
<evidence type="ECO:0000256" key="1">
    <source>
        <dbReference type="ARBA" id="ARBA00022603"/>
    </source>
</evidence>
<dbReference type="GO" id="GO:0032259">
    <property type="term" value="P:methylation"/>
    <property type="evidence" value="ECO:0007669"/>
    <property type="project" value="UniProtKB-KW"/>
</dbReference>
<dbReference type="GO" id="GO:0008171">
    <property type="term" value="F:O-methyltransferase activity"/>
    <property type="evidence" value="ECO:0007669"/>
    <property type="project" value="InterPro"/>
</dbReference>
<gene>
    <name evidence="7" type="ORF">NZH93_45355</name>
</gene>
<dbReference type="InterPro" id="IPR036388">
    <property type="entry name" value="WH-like_DNA-bd_sf"/>
</dbReference>
<evidence type="ECO:0000313" key="7">
    <source>
        <dbReference type="EMBL" id="MCS7484107.1"/>
    </source>
</evidence>
<organism evidence="7 8">
    <name type="scientific">Umezawaea endophytica</name>
    <dbReference type="NCBI Taxonomy" id="1654476"/>
    <lineage>
        <taxon>Bacteria</taxon>
        <taxon>Bacillati</taxon>
        <taxon>Actinomycetota</taxon>
        <taxon>Actinomycetes</taxon>
        <taxon>Pseudonocardiales</taxon>
        <taxon>Pseudonocardiaceae</taxon>
        <taxon>Umezawaea</taxon>
    </lineage>
</organism>
<proteinExistence type="predicted"/>
<keyword evidence="3" id="KW-0949">S-adenosyl-L-methionine</keyword>
<evidence type="ECO:0000259" key="6">
    <source>
        <dbReference type="Pfam" id="PF08100"/>
    </source>
</evidence>
<dbReference type="PROSITE" id="PS51683">
    <property type="entry name" value="SAM_OMT_II"/>
    <property type="match status" value="1"/>
</dbReference>
<evidence type="ECO:0000256" key="4">
    <source>
        <dbReference type="PIRSR" id="PIRSR005739-1"/>
    </source>
</evidence>
<dbReference type="CDD" id="cd02440">
    <property type="entry name" value="AdoMet_MTases"/>
    <property type="match status" value="1"/>
</dbReference>
<dbReference type="AlphaFoldDB" id="A0A9X2VXB0"/>
<dbReference type="InterPro" id="IPR001077">
    <property type="entry name" value="COMT_C"/>
</dbReference>
<evidence type="ECO:0000256" key="2">
    <source>
        <dbReference type="ARBA" id="ARBA00022679"/>
    </source>
</evidence>
<dbReference type="EMBL" id="JANYMP010000041">
    <property type="protein sequence ID" value="MCS7484107.1"/>
    <property type="molecule type" value="Genomic_DNA"/>
</dbReference>
<dbReference type="Gene3D" id="3.40.50.150">
    <property type="entry name" value="Vaccinia Virus protein VP39"/>
    <property type="match status" value="1"/>
</dbReference>
<dbReference type="RefSeq" id="WP_259629561.1">
    <property type="nucleotide sequence ID" value="NZ_JANYMP010000041.1"/>
</dbReference>
<dbReference type="InterPro" id="IPR012967">
    <property type="entry name" value="COMT_dimerisation"/>
</dbReference>
<feature type="active site" description="Proton acceptor" evidence="4">
    <location>
        <position position="246"/>
    </location>
</feature>
<dbReference type="PANTHER" id="PTHR43712:SF2">
    <property type="entry name" value="O-METHYLTRANSFERASE CICE"/>
    <property type="match status" value="1"/>
</dbReference>
<dbReference type="SUPFAM" id="SSF53335">
    <property type="entry name" value="S-adenosyl-L-methionine-dependent methyltransferases"/>
    <property type="match status" value="1"/>
</dbReference>
<dbReference type="Pfam" id="PF08100">
    <property type="entry name" value="Dimerisation"/>
    <property type="match status" value="1"/>
</dbReference>
<feature type="domain" description="O-methyltransferase C-terminal" evidence="5">
    <location>
        <begin position="113"/>
        <end position="318"/>
    </location>
</feature>
<evidence type="ECO:0000259" key="5">
    <source>
        <dbReference type="Pfam" id="PF00891"/>
    </source>
</evidence>
<keyword evidence="1" id="KW-0489">Methyltransferase</keyword>
<keyword evidence="8" id="KW-1185">Reference proteome</keyword>
<reference evidence="7" key="1">
    <citation type="submission" date="2022-08" db="EMBL/GenBank/DDBJ databases">
        <authorList>
            <person name="Tistechok S."/>
            <person name="Samborskyy M."/>
            <person name="Roman I."/>
        </authorList>
    </citation>
    <scope>NUCLEOTIDE SEQUENCE</scope>
    <source>
        <strain evidence="7">DSM 103496</strain>
    </source>
</reference>
<dbReference type="Proteomes" id="UP001141259">
    <property type="component" value="Unassembled WGS sequence"/>
</dbReference>
<evidence type="ECO:0000256" key="3">
    <source>
        <dbReference type="ARBA" id="ARBA00022691"/>
    </source>
</evidence>
<dbReference type="GO" id="GO:0046983">
    <property type="term" value="F:protein dimerization activity"/>
    <property type="evidence" value="ECO:0007669"/>
    <property type="project" value="InterPro"/>
</dbReference>
<sequence length="339" mass="37539">MNNPREESRPNPAAILELGTAFWGAKVLLSAVEIDLFSTLAGEPLTADEIRDRLGVHPRALDDFLGALCTLGLLIKQGDRYRNNAEADIYLDRAKPTYLGGFLTMLNWQYAGWGKLSDLVRTGRMQNDRAANFEAFYQNREVLKRFMAAMDGASAAIGPALAHAVDWTRFTSVVDLGGARGNLVAEVAKAHPHLDAGCLDLPPIEPLFDEHMDRLKLTGKVRFHAADFFADELPSPDAFVCGHVLHDWDAEHNQRLIARAYEALPLGGALFIYDAMIDDSRPSTRRNRLLSLNMQLLTEGGAEYPVETCESWLRTAGFTDVRAQPLTASDTLVSGYKRH</sequence>
<dbReference type="InterPro" id="IPR029063">
    <property type="entry name" value="SAM-dependent_MTases_sf"/>
</dbReference>
<dbReference type="Gene3D" id="1.10.10.10">
    <property type="entry name" value="Winged helix-like DNA-binding domain superfamily/Winged helix DNA-binding domain"/>
    <property type="match status" value="1"/>
</dbReference>
<accession>A0A9X2VXB0</accession>
<dbReference type="SUPFAM" id="SSF46785">
    <property type="entry name" value="Winged helix' DNA-binding domain"/>
    <property type="match status" value="1"/>
</dbReference>
<dbReference type="InterPro" id="IPR016461">
    <property type="entry name" value="COMT-like"/>
</dbReference>
<dbReference type="InterPro" id="IPR036390">
    <property type="entry name" value="WH_DNA-bd_sf"/>
</dbReference>
<comment type="caution">
    <text evidence="7">The sequence shown here is derived from an EMBL/GenBank/DDBJ whole genome shotgun (WGS) entry which is preliminary data.</text>
</comment>
<evidence type="ECO:0000313" key="8">
    <source>
        <dbReference type="Proteomes" id="UP001141259"/>
    </source>
</evidence>
<dbReference type="Pfam" id="PF00891">
    <property type="entry name" value="Methyltransf_2"/>
    <property type="match status" value="1"/>
</dbReference>
<dbReference type="PANTHER" id="PTHR43712">
    <property type="entry name" value="PUTATIVE (AFU_ORTHOLOGUE AFUA_4G14580)-RELATED"/>
    <property type="match status" value="1"/>
</dbReference>
<protein>
    <submittedName>
        <fullName evidence="7">Acetylserotonin O-methyltransferase</fullName>
    </submittedName>
</protein>
<name>A0A9X2VXB0_9PSEU</name>
<dbReference type="PIRSF" id="PIRSF005739">
    <property type="entry name" value="O-mtase"/>
    <property type="match status" value="1"/>
</dbReference>